<feature type="transmembrane region" description="Helical" evidence="6">
    <location>
        <begin position="12"/>
        <end position="34"/>
    </location>
</feature>
<organism evidence="7 8">
    <name type="scientific">Marinomonas posidonica (strain CECT 7376 / NCIMB 14433 / IVIA-Po-181)</name>
    <dbReference type="NCBI Taxonomy" id="491952"/>
    <lineage>
        <taxon>Bacteria</taxon>
        <taxon>Pseudomonadati</taxon>
        <taxon>Pseudomonadota</taxon>
        <taxon>Gammaproteobacteria</taxon>
        <taxon>Oceanospirillales</taxon>
        <taxon>Oceanospirillaceae</taxon>
        <taxon>Marinomonas</taxon>
    </lineage>
</organism>
<feature type="transmembrane region" description="Helical" evidence="6">
    <location>
        <begin position="46"/>
        <end position="65"/>
    </location>
</feature>
<dbReference type="GO" id="GO:0022857">
    <property type="term" value="F:transmembrane transporter activity"/>
    <property type="evidence" value="ECO:0007669"/>
    <property type="project" value="InterPro"/>
</dbReference>
<dbReference type="SUPFAM" id="SSF103473">
    <property type="entry name" value="MFS general substrate transporter"/>
    <property type="match status" value="1"/>
</dbReference>
<evidence type="ECO:0000313" key="7">
    <source>
        <dbReference type="EMBL" id="AEF55571.1"/>
    </source>
</evidence>
<accession>F6CXF5</accession>
<name>F6CXF5_MARPP</name>
<dbReference type="InterPro" id="IPR011701">
    <property type="entry name" value="MFS"/>
</dbReference>
<keyword evidence="4 6" id="KW-1133">Transmembrane helix</keyword>
<feature type="transmembrane region" description="Helical" evidence="6">
    <location>
        <begin position="278"/>
        <end position="298"/>
    </location>
</feature>
<evidence type="ECO:0000256" key="3">
    <source>
        <dbReference type="ARBA" id="ARBA00022692"/>
    </source>
</evidence>
<feature type="transmembrane region" description="Helical" evidence="6">
    <location>
        <begin position="210"/>
        <end position="233"/>
    </location>
</feature>
<dbReference type="InterPro" id="IPR004752">
    <property type="entry name" value="AmpG_permease/AT-1"/>
</dbReference>
<feature type="transmembrane region" description="Helical" evidence="6">
    <location>
        <begin position="304"/>
        <end position="329"/>
    </location>
</feature>
<dbReference type="GO" id="GO:0016020">
    <property type="term" value="C:membrane"/>
    <property type="evidence" value="ECO:0007669"/>
    <property type="project" value="UniProtKB-SubCell"/>
</dbReference>
<keyword evidence="8" id="KW-1185">Reference proteome</keyword>
<evidence type="ECO:0000313" key="8">
    <source>
        <dbReference type="Proteomes" id="UP000009230"/>
    </source>
</evidence>
<dbReference type="OrthoDB" id="9787815at2"/>
<dbReference type="STRING" id="491952.Mar181_2540"/>
<protein>
    <submittedName>
        <fullName evidence="7">Major facilitator superfamily MFS_1</fullName>
    </submittedName>
</protein>
<comment type="subcellular location">
    <subcellularLocation>
        <location evidence="1">Membrane</location>
        <topology evidence="1">Multi-pass membrane protein</topology>
    </subcellularLocation>
</comment>
<keyword evidence="2" id="KW-0813">Transport</keyword>
<dbReference type="PANTHER" id="PTHR12778:SF10">
    <property type="entry name" value="MAJOR FACILITATOR SUPERFAMILY DOMAIN-CONTAINING PROTEIN 3"/>
    <property type="match status" value="1"/>
</dbReference>
<feature type="transmembrane region" description="Helical" evidence="6">
    <location>
        <begin position="245"/>
        <end position="266"/>
    </location>
</feature>
<evidence type="ECO:0000256" key="2">
    <source>
        <dbReference type="ARBA" id="ARBA00022448"/>
    </source>
</evidence>
<feature type="transmembrane region" description="Helical" evidence="6">
    <location>
        <begin position="171"/>
        <end position="189"/>
    </location>
</feature>
<dbReference type="EMBL" id="CP002771">
    <property type="protein sequence ID" value="AEF55571.1"/>
    <property type="molecule type" value="Genomic_DNA"/>
</dbReference>
<proteinExistence type="predicted"/>
<dbReference type="Gene3D" id="1.20.1250.20">
    <property type="entry name" value="MFS general substrate transporter like domains"/>
    <property type="match status" value="1"/>
</dbReference>
<dbReference type="InterPro" id="IPR036259">
    <property type="entry name" value="MFS_trans_sf"/>
</dbReference>
<dbReference type="Pfam" id="PF07690">
    <property type="entry name" value="MFS_1"/>
    <property type="match status" value="1"/>
</dbReference>
<sequence>MTTYKRSTWSLLFSLYATQYVGISFLLVALVAILRSQGMPLEKLSIVYSLGVFWVFKFLWAPLIDRFSLRRFGHYRTWLLTLQAAMMINLIILGFYDLSTDFVLVMSLCATFSFFSATQDVAVDGLACRLLDVNSRGVGNGIQQAGTMFGSLVGSGLVLSIYPMLGWLGCMLLMAGLTGISWLQLIFYKEPTGKVRPQIGYKRLVGFWRYVSKPWLVLLFLYPIGGGMAYAIINPMLVDIGWSLSSIGTAIYLVATPFGIVSALIAGKLIQLVGRRKALLGLMSTQALFLLVLLIPAYGVNETLPVYACLITYFIVHSPIPAVLYTLMMDQTDQRTPATDFTIQASTLMLIGIITSGASTALAGAFGYIAVIWMASAMCVVAFIAVWFLGTTNRLTAST</sequence>
<dbReference type="Proteomes" id="UP000009230">
    <property type="component" value="Chromosome"/>
</dbReference>
<feature type="transmembrane region" description="Helical" evidence="6">
    <location>
        <begin position="365"/>
        <end position="389"/>
    </location>
</feature>
<keyword evidence="3 6" id="KW-0812">Transmembrane</keyword>
<evidence type="ECO:0000256" key="6">
    <source>
        <dbReference type="SAM" id="Phobius"/>
    </source>
</evidence>
<keyword evidence="5 6" id="KW-0472">Membrane</keyword>
<feature type="transmembrane region" description="Helical" evidence="6">
    <location>
        <begin position="341"/>
        <end position="359"/>
    </location>
</feature>
<dbReference type="RefSeq" id="WP_013797043.1">
    <property type="nucleotide sequence ID" value="NC_015559.1"/>
</dbReference>
<reference evidence="7 8" key="1">
    <citation type="journal article" date="2012" name="Stand. Genomic Sci.">
        <title>Complete genome sequence of Marinomonas posidonica type strain (IVIA-Po-181(T)).</title>
        <authorList>
            <person name="Lucas-Elio P."/>
            <person name="Goodwin L."/>
            <person name="Woyke T."/>
            <person name="Pitluck S."/>
            <person name="Nolan M."/>
            <person name="Kyrpides N.C."/>
            <person name="Detter J.C."/>
            <person name="Copeland A."/>
            <person name="Lu M."/>
            <person name="Bruce D."/>
            <person name="Detter C."/>
            <person name="Tapia R."/>
            <person name="Han S."/>
            <person name="Land M.L."/>
            <person name="Ivanova N."/>
            <person name="Mikhailova N."/>
            <person name="Johnston A.W."/>
            <person name="Sanchez-Amat A."/>
        </authorList>
    </citation>
    <scope>NUCLEOTIDE SEQUENCE [LARGE SCALE GENOMIC DNA]</scope>
    <source>
        <strain evidence="8">CECT 7376 / NCIMB 14433 / IVIA-Po-181</strain>
    </source>
</reference>
<dbReference type="AlphaFoldDB" id="F6CXF5"/>
<evidence type="ECO:0000256" key="1">
    <source>
        <dbReference type="ARBA" id="ARBA00004141"/>
    </source>
</evidence>
<evidence type="ECO:0000256" key="4">
    <source>
        <dbReference type="ARBA" id="ARBA00022989"/>
    </source>
</evidence>
<evidence type="ECO:0000256" key="5">
    <source>
        <dbReference type="ARBA" id="ARBA00023136"/>
    </source>
</evidence>
<feature type="transmembrane region" description="Helical" evidence="6">
    <location>
        <begin position="77"/>
        <end position="96"/>
    </location>
</feature>
<dbReference type="PANTHER" id="PTHR12778">
    <property type="entry name" value="SOLUTE CARRIER FAMILY 33 ACETYL-COA TRANSPORTER -RELATED"/>
    <property type="match status" value="1"/>
</dbReference>
<dbReference type="KEGG" id="mpc:Mar181_2540"/>
<dbReference type="HOGENOM" id="CLU_029352_4_2_6"/>
<gene>
    <name evidence="7" type="ordered locus">Mar181_2540</name>
</gene>
<dbReference type="eggNOG" id="COG2814">
    <property type="taxonomic scope" value="Bacteria"/>
</dbReference>